<feature type="domain" description="Reverse transcriptase/retrotransposon-derived protein RNase H-like" evidence="1">
    <location>
        <begin position="153"/>
        <end position="241"/>
    </location>
</feature>
<dbReference type="FunFam" id="3.30.70.270:FF:000020">
    <property type="entry name" value="Transposon Tf2-6 polyprotein-like Protein"/>
    <property type="match status" value="1"/>
</dbReference>
<name>A0AAQ4RQK0_GASAC</name>
<reference evidence="2 3" key="1">
    <citation type="journal article" date="2021" name="G3 (Bethesda)">
        <title>Improved contiguity of the threespine stickleback genome using long-read sequencing.</title>
        <authorList>
            <person name="Nath S."/>
            <person name="Shaw D.E."/>
            <person name="White M.A."/>
        </authorList>
    </citation>
    <scope>NUCLEOTIDE SEQUENCE [LARGE SCALE GENOMIC DNA]</scope>
    <source>
        <strain evidence="2 3">Lake Benthic</strain>
    </source>
</reference>
<dbReference type="InterPro" id="IPR051320">
    <property type="entry name" value="Viral_Replic_Matur_Polypro"/>
</dbReference>
<keyword evidence="3" id="KW-1185">Reference proteome</keyword>
<accession>A0AAQ4RQK0</accession>
<dbReference type="InterPro" id="IPR041577">
    <property type="entry name" value="RT_RNaseH_2"/>
</dbReference>
<reference evidence="2" key="3">
    <citation type="submission" date="2025-09" db="UniProtKB">
        <authorList>
            <consortium name="Ensembl"/>
        </authorList>
    </citation>
    <scope>IDENTIFICATION</scope>
</reference>
<dbReference type="InterPro" id="IPR043502">
    <property type="entry name" value="DNA/RNA_pol_sf"/>
</dbReference>
<dbReference type="Gene3D" id="3.30.70.270">
    <property type="match status" value="2"/>
</dbReference>
<dbReference type="InterPro" id="IPR043128">
    <property type="entry name" value="Rev_trsase/Diguanyl_cyclase"/>
</dbReference>
<dbReference type="PANTHER" id="PTHR33064:SF37">
    <property type="entry name" value="RIBONUCLEASE H"/>
    <property type="match status" value="1"/>
</dbReference>
<evidence type="ECO:0000313" key="2">
    <source>
        <dbReference type="Ensembl" id="ENSGACP00000064411.1"/>
    </source>
</evidence>
<sequence length="246" mass="28092">MRGCVKLRWCRPLVLHLQPPQYCRLPLLLPVPLQPREQHLQRLDVVLARLKQERLKAKLSKCTFFQPEVRYLGHIISANGVATDPSKIEAVAKWQPPQTVSELRSFLGFASYYRRFVEGFATLAAPLHRLIAELGGTKSRRVQRSPQLSPEHWKEELKDCFETLKTKLTNAPVLAYADFSLPFILEVDASYGGLGAVLSQEQNGKVRPIAYASRGLKPTERNMANYSSMKLEFLALKWAMTEKFRE</sequence>
<dbReference type="FunFam" id="3.10.20.370:FF:000001">
    <property type="entry name" value="Retrovirus-related Pol polyprotein from transposon 17.6-like protein"/>
    <property type="match status" value="1"/>
</dbReference>
<dbReference type="PANTHER" id="PTHR33064">
    <property type="entry name" value="POL PROTEIN"/>
    <property type="match status" value="1"/>
</dbReference>
<proteinExistence type="predicted"/>
<dbReference type="GeneTree" id="ENSGT01100000263500"/>
<dbReference type="AlphaFoldDB" id="A0AAQ4RQK0"/>
<evidence type="ECO:0000259" key="1">
    <source>
        <dbReference type="Pfam" id="PF17919"/>
    </source>
</evidence>
<dbReference type="Ensembl" id="ENSGACT00000048020.1">
    <property type="protein sequence ID" value="ENSGACP00000064411.1"/>
    <property type="gene ID" value="ENSGACG00000032091.1"/>
</dbReference>
<organism evidence="2 3">
    <name type="scientific">Gasterosteus aculeatus aculeatus</name>
    <name type="common">three-spined stickleback</name>
    <dbReference type="NCBI Taxonomy" id="481459"/>
    <lineage>
        <taxon>Eukaryota</taxon>
        <taxon>Metazoa</taxon>
        <taxon>Chordata</taxon>
        <taxon>Craniata</taxon>
        <taxon>Vertebrata</taxon>
        <taxon>Euteleostomi</taxon>
        <taxon>Actinopterygii</taxon>
        <taxon>Neopterygii</taxon>
        <taxon>Teleostei</taxon>
        <taxon>Neoteleostei</taxon>
        <taxon>Acanthomorphata</taxon>
        <taxon>Eupercaria</taxon>
        <taxon>Perciformes</taxon>
        <taxon>Cottioidei</taxon>
        <taxon>Gasterosteales</taxon>
        <taxon>Gasterosteidae</taxon>
        <taxon>Gasterosteus</taxon>
    </lineage>
</organism>
<protein>
    <recommendedName>
        <fullName evidence="1">Reverse transcriptase/retrotransposon-derived protein RNase H-like domain-containing protein</fullName>
    </recommendedName>
</protein>
<evidence type="ECO:0000313" key="3">
    <source>
        <dbReference type="Proteomes" id="UP000007635"/>
    </source>
</evidence>
<dbReference type="Proteomes" id="UP000007635">
    <property type="component" value="Chromosome II"/>
</dbReference>
<dbReference type="SUPFAM" id="SSF56672">
    <property type="entry name" value="DNA/RNA polymerases"/>
    <property type="match status" value="1"/>
</dbReference>
<dbReference type="Gene3D" id="3.10.20.370">
    <property type="match status" value="1"/>
</dbReference>
<dbReference type="Pfam" id="PF17919">
    <property type="entry name" value="RT_RNaseH_2"/>
    <property type="match status" value="1"/>
</dbReference>
<reference evidence="2" key="2">
    <citation type="submission" date="2025-08" db="UniProtKB">
        <authorList>
            <consortium name="Ensembl"/>
        </authorList>
    </citation>
    <scope>IDENTIFICATION</scope>
</reference>